<name>A0A9C6TR29_ARADU</name>
<dbReference type="AlphaFoldDB" id="A0A9C6TR29"/>
<dbReference type="Proteomes" id="UP000515211">
    <property type="component" value="Chromosome 1"/>
</dbReference>
<sequence>MTSDRSSKYTDDSTTFMKTKARLICSYSNFVINLVIFFDISLVGILTYCFNATCVVEVVRLLGDIGGDLHLHPHFEGEQREICLSTESYIQRLEAATEQSQQSGEEVSGSVTSVVDPNAIWHETASAPCKNRVYRFGLFFVSSFYTSTMRP</sequence>
<feature type="transmembrane region" description="Helical" evidence="1">
    <location>
        <begin position="27"/>
        <end position="48"/>
    </location>
</feature>
<keyword evidence="2" id="KW-1185">Reference proteome</keyword>
<keyword evidence="1" id="KW-0812">Transmembrane</keyword>
<protein>
    <submittedName>
        <fullName evidence="3">Uncharacterized protein LOC107486636</fullName>
    </submittedName>
</protein>
<evidence type="ECO:0000256" key="1">
    <source>
        <dbReference type="SAM" id="Phobius"/>
    </source>
</evidence>
<dbReference type="RefSeq" id="XP_052112934.1">
    <property type="nucleotide sequence ID" value="XM_052256974.1"/>
</dbReference>
<evidence type="ECO:0000313" key="3">
    <source>
        <dbReference type="RefSeq" id="XP_052112934.1"/>
    </source>
</evidence>
<organism evidence="2 3">
    <name type="scientific">Arachis duranensis</name>
    <name type="common">Wild peanut</name>
    <dbReference type="NCBI Taxonomy" id="130453"/>
    <lineage>
        <taxon>Eukaryota</taxon>
        <taxon>Viridiplantae</taxon>
        <taxon>Streptophyta</taxon>
        <taxon>Embryophyta</taxon>
        <taxon>Tracheophyta</taxon>
        <taxon>Spermatophyta</taxon>
        <taxon>Magnoliopsida</taxon>
        <taxon>eudicotyledons</taxon>
        <taxon>Gunneridae</taxon>
        <taxon>Pentapetalae</taxon>
        <taxon>rosids</taxon>
        <taxon>fabids</taxon>
        <taxon>Fabales</taxon>
        <taxon>Fabaceae</taxon>
        <taxon>Papilionoideae</taxon>
        <taxon>50 kb inversion clade</taxon>
        <taxon>dalbergioids sensu lato</taxon>
        <taxon>Dalbergieae</taxon>
        <taxon>Pterocarpus clade</taxon>
        <taxon>Arachis</taxon>
    </lineage>
</organism>
<accession>A0A9C6TR29</accession>
<gene>
    <name evidence="3" type="primary">LOC107486636</name>
</gene>
<reference evidence="3" key="2">
    <citation type="submission" date="2025-08" db="UniProtKB">
        <authorList>
            <consortium name="RefSeq"/>
        </authorList>
    </citation>
    <scope>IDENTIFICATION</scope>
    <source>
        <tissue evidence="3">Whole plant</tissue>
    </source>
</reference>
<keyword evidence="1" id="KW-0472">Membrane</keyword>
<reference evidence="2" key="1">
    <citation type="journal article" date="2016" name="Nat. Genet.">
        <title>The genome sequences of Arachis duranensis and Arachis ipaensis, the diploid ancestors of cultivated peanut.</title>
        <authorList>
            <person name="Bertioli D.J."/>
            <person name="Cannon S.B."/>
            <person name="Froenicke L."/>
            <person name="Huang G."/>
            <person name="Farmer A.D."/>
            <person name="Cannon E.K."/>
            <person name="Liu X."/>
            <person name="Gao D."/>
            <person name="Clevenger J."/>
            <person name="Dash S."/>
            <person name="Ren L."/>
            <person name="Moretzsohn M.C."/>
            <person name="Shirasawa K."/>
            <person name="Huang W."/>
            <person name="Vidigal B."/>
            <person name="Abernathy B."/>
            <person name="Chu Y."/>
            <person name="Niederhuth C.E."/>
            <person name="Umale P."/>
            <person name="Araujo A.C."/>
            <person name="Kozik A."/>
            <person name="Kim K.D."/>
            <person name="Burow M.D."/>
            <person name="Varshney R.K."/>
            <person name="Wang X."/>
            <person name="Zhang X."/>
            <person name="Barkley N."/>
            <person name="Guimaraes P.M."/>
            <person name="Isobe S."/>
            <person name="Guo B."/>
            <person name="Liao B."/>
            <person name="Stalker H.T."/>
            <person name="Schmitz R.J."/>
            <person name="Scheffler B.E."/>
            <person name="Leal-Bertioli S.C."/>
            <person name="Xun X."/>
            <person name="Jackson S.A."/>
            <person name="Michelmore R."/>
            <person name="Ozias-Akins P."/>
        </authorList>
    </citation>
    <scope>NUCLEOTIDE SEQUENCE [LARGE SCALE GENOMIC DNA]</scope>
    <source>
        <strain evidence="2">cv. V14167</strain>
    </source>
</reference>
<dbReference type="KEGG" id="adu:107486636"/>
<proteinExistence type="predicted"/>
<dbReference type="GeneID" id="107486636"/>
<keyword evidence="1" id="KW-1133">Transmembrane helix</keyword>
<evidence type="ECO:0000313" key="2">
    <source>
        <dbReference type="Proteomes" id="UP000515211"/>
    </source>
</evidence>